<protein>
    <submittedName>
        <fullName evidence="1">Uncharacterized protein</fullName>
    </submittedName>
</protein>
<evidence type="ECO:0000313" key="1">
    <source>
        <dbReference type="EMBL" id="KAH7114154.1"/>
    </source>
</evidence>
<accession>A0A9P9IBZ0</accession>
<comment type="caution">
    <text evidence="1">The sequence shown here is derived from an EMBL/GenBank/DDBJ whole genome shotgun (WGS) entry which is preliminary data.</text>
</comment>
<dbReference type="AlphaFoldDB" id="A0A9P9IBZ0"/>
<organism evidence="1 2">
    <name type="scientific">Dactylonectria estremocensis</name>
    <dbReference type="NCBI Taxonomy" id="1079267"/>
    <lineage>
        <taxon>Eukaryota</taxon>
        <taxon>Fungi</taxon>
        <taxon>Dikarya</taxon>
        <taxon>Ascomycota</taxon>
        <taxon>Pezizomycotina</taxon>
        <taxon>Sordariomycetes</taxon>
        <taxon>Hypocreomycetidae</taxon>
        <taxon>Hypocreales</taxon>
        <taxon>Nectriaceae</taxon>
        <taxon>Dactylonectria</taxon>
    </lineage>
</organism>
<proteinExistence type="predicted"/>
<dbReference type="Proteomes" id="UP000717696">
    <property type="component" value="Unassembled WGS sequence"/>
</dbReference>
<dbReference type="EMBL" id="JAGMUU010000043">
    <property type="protein sequence ID" value="KAH7114154.1"/>
    <property type="molecule type" value="Genomic_DNA"/>
</dbReference>
<name>A0A9P9IBZ0_9HYPO</name>
<gene>
    <name evidence="1" type="ORF">B0J13DRAFT_515140</name>
</gene>
<keyword evidence="2" id="KW-1185">Reference proteome</keyword>
<reference evidence="1" key="1">
    <citation type="journal article" date="2021" name="Nat. Commun.">
        <title>Genetic determinants of endophytism in the Arabidopsis root mycobiome.</title>
        <authorList>
            <person name="Mesny F."/>
            <person name="Miyauchi S."/>
            <person name="Thiergart T."/>
            <person name="Pickel B."/>
            <person name="Atanasova L."/>
            <person name="Karlsson M."/>
            <person name="Huettel B."/>
            <person name="Barry K.W."/>
            <person name="Haridas S."/>
            <person name="Chen C."/>
            <person name="Bauer D."/>
            <person name="Andreopoulos W."/>
            <person name="Pangilinan J."/>
            <person name="LaButti K."/>
            <person name="Riley R."/>
            <person name="Lipzen A."/>
            <person name="Clum A."/>
            <person name="Drula E."/>
            <person name="Henrissat B."/>
            <person name="Kohler A."/>
            <person name="Grigoriev I.V."/>
            <person name="Martin F.M."/>
            <person name="Hacquard S."/>
        </authorList>
    </citation>
    <scope>NUCLEOTIDE SEQUENCE</scope>
    <source>
        <strain evidence="1">MPI-CAGE-AT-0021</strain>
    </source>
</reference>
<sequence>MPLNRLGQFVLRAYLAQCLLAISAYATWTVTSSYALAVTTKTDTIVTGIKYTETSSLALKSDADPTGKPFSTSTYWDLDVEVVQIFYSKNDVDASDLQATTTTATTGSEAAYGNTNYLQEVVFTAPASCPTPFTVTAYTWVDIPSDAANQVTPTSTTTTISIDPHGTSHTYVTMYLSESAAPLDLPQSIDNIQLYYLNSCVDPRATETSASGGSNTQGDNDQSENAACSALQGCKTVKPLVASAVLSLLTIILMDLC</sequence>
<evidence type="ECO:0000313" key="2">
    <source>
        <dbReference type="Proteomes" id="UP000717696"/>
    </source>
</evidence>
<dbReference type="OrthoDB" id="3795566at2759"/>